<dbReference type="OrthoDB" id="2122304at2759"/>
<evidence type="ECO:0000256" key="2">
    <source>
        <dbReference type="ARBA" id="ARBA00022692"/>
    </source>
</evidence>
<dbReference type="InterPro" id="IPR001129">
    <property type="entry name" value="Membr-assoc_MAPEG"/>
</dbReference>
<evidence type="ECO:0000256" key="1">
    <source>
        <dbReference type="ARBA" id="ARBA00004370"/>
    </source>
</evidence>
<comment type="subcellular location">
    <subcellularLocation>
        <location evidence="1">Membrane</location>
    </subcellularLocation>
</comment>
<sequence>MINISYYLLPLVHLQTLAASIRGAAVRLGFPNNVNPRQVLDEMEKSGKLKPKTLEKLRRRQAAHENCFENEAIFIGAVIAGNHVGLSTKYMNIMSLSYFMLRCIYIWMYIKFTDQKKSYWRSIVYWASNFCFLTTFVKCGLKLNTGY</sequence>
<proteinExistence type="predicted"/>
<dbReference type="AlphaFoldDB" id="A0A0D0UR80"/>
<evidence type="ECO:0000256" key="4">
    <source>
        <dbReference type="ARBA" id="ARBA00023136"/>
    </source>
</evidence>
<accession>A0A0D0UR80</accession>
<name>A0A0D0UR80_CRYGA</name>
<organism evidence="5">
    <name type="scientific">Cryptococcus bacillisporus CA1280</name>
    <dbReference type="NCBI Taxonomy" id="1296109"/>
    <lineage>
        <taxon>Eukaryota</taxon>
        <taxon>Fungi</taxon>
        <taxon>Dikarya</taxon>
        <taxon>Basidiomycota</taxon>
        <taxon>Agaricomycotina</taxon>
        <taxon>Tremellomycetes</taxon>
        <taxon>Tremellales</taxon>
        <taxon>Cryptococcaceae</taxon>
        <taxon>Cryptococcus</taxon>
        <taxon>Cryptococcus gattii species complex</taxon>
    </lineage>
</organism>
<gene>
    <name evidence="5" type="ORF">I312_00549</name>
</gene>
<evidence type="ECO:0000256" key="3">
    <source>
        <dbReference type="ARBA" id="ARBA00022989"/>
    </source>
</evidence>
<keyword evidence="4" id="KW-0472">Membrane</keyword>
<dbReference type="SUPFAM" id="SSF161084">
    <property type="entry name" value="MAPEG domain-like"/>
    <property type="match status" value="1"/>
</dbReference>
<reference evidence="5" key="1">
    <citation type="submission" date="2015-01" db="EMBL/GenBank/DDBJ databases">
        <title>The Genome Sequence of Cryptococcus gattii CA1280.</title>
        <authorList>
            <consortium name="The Broad Institute Genomics Platform"/>
            <person name="Cuomo C."/>
            <person name="Litvintseva A."/>
            <person name="Chen Y."/>
            <person name="Heitman J."/>
            <person name="Sun S."/>
            <person name="Springer D."/>
            <person name="Dromer F."/>
            <person name="Young S."/>
            <person name="Zeng Q."/>
            <person name="Gargeya S."/>
            <person name="Abouelleil A."/>
            <person name="Alvarado L."/>
            <person name="Chapman S.B."/>
            <person name="Gainer-Dewar J."/>
            <person name="Goldberg J."/>
            <person name="Griggs A."/>
            <person name="Gujja S."/>
            <person name="Hansen M."/>
            <person name="Howarth C."/>
            <person name="Imamovic A."/>
            <person name="Larimer J."/>
            <person name="Murphy C."/>
            <person name="Naylor J."/>
            <person name="Pearson M."/>
            <person name="Priest M."/>
            <person name="Roberts A."/>
            <person name="Saif S."/>
            <person name="Shea T."/>
            <person name="Sykes S."/>
            <person name="Wortman J."/>
            <person name="Nusbaum C."/>
            <person name="Birren B."/>
        </authorList>
    </citation>
    <scope>NUCLEOTIDE SEQUENCE [LARGE SCALE GENOMIC DNA]</scope>
    <source>
        <strain evidence="5">CA1280</strain>
    </source>
</reference>
<keyword evidence="2" id="KW-0812">Transmembrane</keyword>
<evidence type="ECO:0000313" key="5">
    <source>
        <dbReference type="EMBL" id="KIR50608.1"/>
    </source>
</evidence>
<dbReference type="Pfam" id="PF01124">
    <property type="entry name" value="MAPEG"/>
    <property type="match status" value="1"/>
</dbReference>
<keyword evidence="3" id="KW-1133">Transmembrane helix</keyword>
<dbReference type="PANTHER" id="PTHR35371:SF1">
    <property type="entry name" value="BLR7753 PROTEIN"/>
    <property type="match status" value="1"/>
</dbReference>
<dbReference type="EMBL" id="KN847973">
    <property type="protein sequence ID" value="KIR50608.1"/>
    <property type="molecule type" value="Genomic_DNA"/>
</dbReference>
<dbReference type="Gene3D" id="1.20.120.550">
    <property type="entry name" value="Membrane associated eicosanoid/glutathione metabolism-like domain"/>
    <property type="match status" value="1"/>
</dbReference>
<dbReference type="InterPro" id="IPR023352">
    <property type="entry name" value="MAPEG-like_dom_sf"/>
</dbReference>
<dbReference type="HOGENOM" id="CLU_110778_4_1_1"/>
<dbReference type="GO" id="GO:0016020">
    <property type="term" value="C:membrane"/>
    <property type="evidence" value="ECO:0007669"/>
    <property type="project" value="UniProtKB-SubCell"/>
</dbReference>
<dbReference type="PANTHER" id="PTHR35371">
    <property type="entry name" value="INNER MEMBRANE PROTEIN"/>
    <property type="match status" value="1"/>
</dbReference>
<protein>
    <submittedName>
        <fullName evidence="5">Uncharacterized protein</fullName>
    </submittedName>
</protein>